<dbReference type="EMBL" id="PYSW02000002">
    <property type="protein sequence ID" value="KAG2393328.1"/>
    <property type="molecule type" value="Genomic_DNA"/>
</dbReference>
<protein>
    <submittedName>
        <fullName evidence="2">Uncharacterized protein</fullName>
    </submittedName>
</protein>
<reference evidence="2 3" key="1">
    <citation type="journal article" date="2018" name="BMC Genomics">
        <title>The genome of Naegleria lovaniensis, the basis for a comparative approach to unravel pathogenicity factors of the human pathogenic amoeba N. fowleri.</title>
        <authorList>
            <person name="Liechti N."/>
            <person name="Schurch N."/>
            <person name="Bruggmann R."/>
            <person name="Wittwer M."/>
        </authorList>
    </citation>
    <scope>NUCLEOTIDE SEQUENCE [LARGE SCALE GENOMIC DNA]</scope>
    <source>
        <strain evidence="2 3">ATCC 30569</strain>
    </source>
</reference>
<gene>
    <name evidence="2" type="ORF">C9374_006859</name>
</gene>
<keyword evidence="3" id="KW-1185">Reference proteome</keyword>
<feature type="region of interest" description="Disordered" evidence="1">
    <location>
        <begin position="78"/>
        <end position="98"/>
    </location>
</feature>
<proteinExistence type="predicted"/>
<evidence type="ECO:0000313" key="3">
    <source>
        <dbReference type="Proteomes" id="UP000816034"/>
    </source>
</evidence>
<evidence type="ECO:0000256" key="1">
    <source>
        <dbReference type="SAM" id="MobiDB-lite"/>
    </source>
</evidence>
<dbReference type="Proteomes" id="UP000816034">
    <property type="component" value="Unassembled WGS sequence"/>
</dbReference>
<sequence length="170" mass="18758">MIHALTPSSSSLTTTTTDTSLTMPIPSSTTNPSSLNPTTTYLPDASRVHSTQPLLTSRNDETTISACTPARPSEVTKCTASTRVVPPPPPKKPSSWTTHAKDLYRKPYSDVNVVQTHRLPKTSKRMKTHTVPACVLQQRRSTRSLCRVLIFNSEEDENNSEMEVVHDQGQ</sequence>
<dbReference type="GeneID" id="68099313"/>
<dbReference type="AlphaFoldDB" id="A0AA88H2E4"/>
<name>A0AA88H2E4_NAELO</name>
<accession>A0AA88H2E4</accession>
<dbReference type="RefSeq" id="XP_044555222.1">
    <property type="nucleotide sequence ID" value="XM_044696765.1"/>
</dbReference>
<organism evidence="2 3">
    <name type="scientific">Naegleria lovaniensis</name>
    <name type="common">Amoeba</name>
    <dbReference type="NCBI Taxonomy" id="51637"/>
    <lineage>
        <taxon>Eukaryota</taxon>
        <taxon>Discoba</taxon>
        <taxon>Heterolobosea</taxon>
        <taxon>Tetramitia</taxon>
        <taxon>Eutetramitia</taxon>
        <taxon>Vahlkampfiidae</taxon>
        <taxon>Naegleria</taxon>
    </lineage>
</organism>
<comment type="caution">
    <text evidence="2">The sequence shown here is derived from an EMBL/GenBank/DDBJ whole genome shotgun (WGS) entry which is preliminary data.</text>
</comment>
<feature type="region of interest" description="Disordered" evidence="1">
    <location>
        <begin position="1"/>
        <end position="37"/>
    </location>
</feature>
<evidence type="ECO:0000313" key="2">
    <source>
        <dbReference type="EMBL" id="KAG2393328.1"/>
    </source>
</evidence>